<reference evidence="6" key="1">
    <citation type="submission" date="2015-10" db="EMBL/GenBank/DDBJ databases">
        <authorList>
            <person name="Gilbert D.G."/>
        </authorList>
    </citation>
    <scope>NUCLEOTIDE SEQUENCE</scope>
</reference>
<organism evidence="6">
    <name type="scientific">hydrothermal vent metagenome</name>
    <dbReference type="NCBI Taxonomy" id="652676"/>
    <lineage>
        <taxon>unclassified sequences</taxon>
        <taxon>metagenomes</taxon>
        <taxon>ecological metagenomes</taxon>
    </lineage>
</organism>
<gene>
    <name evidence="6" type="ORF">MGWOODY_XGa1888</name>
</gene>
<feature type="domain" description="D-isomer specific 2-hydroxyacid dehydrogenase NAD-binding" evidence="5">
    <location>
        <begin position="104"/>
        <end position="289"/>
    </location>
</feature>
<evidence type="ECO:0000256" key="2">
    <source>
        <dbReference type="ARBA" id="ARBA00023002"/>
    </source>
</evidence>
<dbReference type="InterPro" id="IPR036291">
    <property type="entry name" value="NAD(P)-bd_dom_sf"/>
</dbReference>
<evidence type="ECO:0000259" key="4">
    <source>
        <dbReference type="Pfam" id="PF00389"/>
    </source>
</evidence>
<comment type="similarity">
    <text evidence="1">Belongs to the D-isomer specific 2-hydroxyacid dehydrogenase family.</text>
</comment>
<dbReference type="PANTHER" id="PTHR42789:SF1">
    <property type="entry name" value="D-ISOMER SPECIFIC 2-HYDROXYACID DEHYDROGENASE FAMILY PROTEIN (AFU_ORTHOLOGUE AFUA_6G10090)"/>
    <property type="match status" value="1"/>
</dbReference>
<proteinExistence type="inferred from homology"/>
<name>A0A160TVT7_9ZZZZ</name>
<dbReference type="Pfam" id="PF00389">
    <property type="entry name" value="2-Hacid_dh"/>
    <property type="match status" value="1"/>
</dbReference>
<dbReference type="InterPro" id="IPR050857">
    <property type="entry name" value="D-2-hydroxyacid_DH"/>
</dbReference>
<sequence length="323" mass="34836">MRILFADKYPESAVDELKQKGQDCVLQPDLKSDELDSVLAEYDVLVVRSTQVTKKAIEAGNSLKMIIRAGAGTNTIDKDAAAARGIYVCNVPGRNAAAVAELAIGLLIAIDRNIPDNVLALRQGNWNKKRFSVAAGLKGRRMGVVGLGAVGLEVLERAHAFGLELYVIDRPNRWRETHDRLVRIGGIKRVTGLNELAERCDILSFHVPSVAGTKKMVDAELLARMPVGAIVINTSRGDIVDEQALIKAMDEKGIRAGLDVFCEEPSGGEAVFESVLATHPNVYGTHHIGASTDQAQAAVARGVIEILDAFSQGHIKHCVNMDT</sequence>
<evidence type="ECO:0000313" key="6">
    <source>
        <dbReference type="EMBL" id="CUS54898.1"/>
    </source>
</evidence>
<dbReference type="AlphaFoldDB" id="A0A160TVT7"/>
<dbReference type="PANTHER" id="PTHR42789">
    <property type="entry name" value="D-ISOMER SPECIFIC 2-HYDROXYACID DEHYDROGENASE FAMILY PROTEIN (AFU_ORTHOLOGUE AFUA_6G10090)"/>
    <property type="match status" value="1"/>
</dbReference>
<evidence type="ECO:0000259" key="5">
    <source>
        <dbReference type="Pfam" id="PF02826"/>
    </source>
</evidence>
<dbReference type="Gene3D" id="3.40.50.720">
    <property type="entry name" value="NAD(P)-binding Rossmann-like Domain"/>
    <property type="match status" value="2"/>
</dbReference>
<keyword evidence="3" id="KW-0520">NAD</keyword>
<evidence type="ECO:0000256" key="3">
    <source>
        <dbReference type="ARBA" id="ARBA00023027"/>
    </source>
</evidence>
<dbReference type="InterPro" id="IPR006139">
    <property type="entry name" value="D-isomer_2_OHA_DH_cat_dom"/>
</dbReference>
<dbReference type="Pfam" id="PF02826">
    <property type="entry name" value="2-Hacid_dh_C"/>
    <property type="match status" value="1"/>
</dbReference>
<dbReference type="EMBL" id="CZRL01000106">
    <property type="protein sequence ID" value="CUS54898.1"/>
    <property type="molecule type" value="Genomic_DNA"/>
</dbReference>
<feature type="domain" description="D-isomer specific 2-hydroxyacid dehydrogenase catalytic" evidence="4">
    <location>
        <begin position="3"/>
        <end position="320"/>
    </location>
</feature>
<dbReference type="InterPro" id="IPR006140">
    <property type="entry name" value="D-isomer_DH_NAD-bd"/>
</dbReference>
<dbReference type="InterPro" id="IPR029753">
    <property type="entry name" value="D-isomer_DH_CS"/>
</dbReference>
<dbReference type="SUPFAM" id="SSF51735">
    <property type="entry name" value="NAD(P)-binding Rossmann-fold domains"/>
    <property type="match status" value="1"/>
</dbReference>
<accession>A0A160TVT7</accession>
<dbReference type="PROSITE" id="PS00671">
    <property type="entry name" value="D_2_HYDROXYACID_DH_3"/>
    <property type="match status" value="1"/>
</dbReference>
<keyword evidence="2 6" id="KW-0560">Oxidoreductase</keyword>
<dbReference type="GO" id="GO:0004617">
    <property type="term" value="F:phosphoglycerate dehydrogenase activity"/>
    <property type="evidence" value="ECO:0007669"/>
    <property type="project" value="UniProtKB-EC"/>
</dbReference>
<dbReference type="SUPFAM" id="SSF52283">
    <property type="entry name" value="Formate/glycerate dehydrogenase catalytic domain-like"/>
    <property type="match status" value="1"/>
</dbReference>
<dbReference type="GO" id="GO:0051287">
    <property type="term" value="F:NAD binding"/>
    <property type="evidence" value="ECO:0007669"/>
    <property type="project" value="InterPro"/>
</dbReference>
<protein>
    <submittedName>
        <fullName evidence="6">D-3-phosphoglycerate dehydrogenase</fullName>
        <ecNumber evidence="6">1.1.1.95</ecNumber>
    </submittedName>
</protein>
<evidence type="ECO:0000256" key="1">
    <source>
        <dbReference type="ARBA" id="ARBA00005854"/>
    </source>
</evidence>
<dbReference type="EC" id="1.1.1.95" evidence="6"/>